<evidence type="ECO:0000313" key="2">
    <source>
        <dbReference type="Proteomes" id="UP000248536"/>
    </source>
</evidence>
<dbReference type="SUPFAM" id="SSF88713">
    <property type="entry name" value="Glycoside hydrolase/deacetylase"/>
    <property type="match status" value="1"/>
</dbReference>
<organism evidence="1 2">
    <name type="scientific">Flagellimonas maritima</name>
    <dbReference type="NCBI Taxonomy" id="1383885"/>
    <lineage>
        <taxon>Bacteria</taxon>
        <taxon>Pseudomonadati</taxon>
        <taxon>Bacteroidota</taxon>
        <taxon>Flavobacteriia</taxon>
        <taxon>Flavobacteriales</taxon>
        <taxon>Flavobacteriaceae</taxon>
        <taxon>Flagellimonas</taxon>
    </lineage>
</organism>
<dbReference type="InterPro" id="IPR011330">
    <property type="entry name" value="Glyco_hydro/deAcase_b/a-brl"/>
</dbReference>
<evidence type="ECO:0008006" key="3">
    <source>
        <dbReference type="Google" id="ProtNLM"/>
    </source>
</evidence>
<dbReference type="Gene3D" id="3.20.20.370">
    <property type="entry name" value="Glycoside hydrolase/deacetylase"/>
    <property type="match status" value="1"/>
</dbReference>
<dbReference type="GO" id="GO:0005975">
    <property type="term" value="P:carbohydrate metabolic process"/>
    <property type="evidence" value="ECO:0007669"/>
    <property type="project" value="InterPro"/>
</dbReference>
<dbReference type="Proteomes" id="UP000248536">
    <property type="component" value="Chromosome"/>
</dbReference>
<protein>
    <recommendedName>
        <fullName evidence="3">NodB homology domain-containing protein</fullName>
    </recommendedName>
</protein>
<dbReference type="KEGG" id="spon:HME9304_01553"/>
<sequence>MNIYITLDYELFFGNSGSFQNCMIKPTKRLLEIADEFNFKCVFFVDSGYLLALKKFMKDYPRLKEDYKAVSSQIKFLSQQGHQIQLHIHSHWEDSFYNGTSWIFNLSRYRLDSFTEDEIVDIFKSYSKELKEITGKQPFVYRAGGWCIQPFHKLKKAFMENDIKVDSTVYYKGRNTTPAQWYDFRKAPDKSWWMFETDPCKKETNGRFKEIPISSIKISPFFYWKFILNKVVNHPHHRSFGDGNASKMSRLHALKLLFLPSYSVVSMDGLKSNLLHKAYTDNKHDNFVIIGHPKAFTINSLRKFRSLIKSIKRNNDQITTY</sequence>
<proteinExistence type="predicted"/>
<name>A0A2Z4LS83_9FLAO</name>
<dbReference type="EMBL" id="CP030104">
    <property type="protein sequence ID" value="AWX44550.1"/>
    <property type="molecule type" value="Genomic_DNA"/>
</dbReference>
<gene>
    <name evidence="1" type="ORF">HME9304_01553</name>
</gene>
<keyword evidence="2" id="KW-1185">Reference proteome</keyword>
<dbReference type="AlphaFoldDB" id="A0A2Z4LS83"/>
<accession>A0A2Z4LS83</accession>
<evidence type="ECO:0000313" key="1">
    <source>
        <dbReference type="EMBL" id="AWX44550.1"/>
    </source>
</evidence>
<reference evidence="1 2" key="1">
    <citation type="submission" date="2018-06" db="EMBL/GenBank/DDBJ databases">
        <title>Spongiibacterium sp. HME9304 Genome sequencing and assembly.</title>
        <authorList>
            <person name="Kang H."/>
            <person name="Kim H."/>
            <person name="Joh K."/>
        </authorList>
    </citation>
    <scope>NUCLEOTIDE SEQUENCE [LARGE SCALE GENOMIC DNA]</scope>
    <source>
        <strain evidence="1 2">HME9304</strain>
    </source>
</reference>